<evidence type="ECO:0000313" key="1">
    <source>
        <dbReference type="EMBL" id="SVA58613.1"/>
    </source>
</evidence>
<evidence type="ECO:0008006" key="2">
    <source>
        <dbReference type="Google" id="ProtNLM"/>
    </source>
</evidence>
<dbReference type="PANTHER" id="PTHR11803">
    <property type="entry name" value="2-IMINOBUTANOATE/2-IMINOPROPANOATE DEAMINASE RIDA"/>
    <property type="match status" value="1"/>
</dbReference>
<dbReference type="SUPFAM" id="SSF55298">
    <property type="entry name" value="YjgF-like"/>
    <property type="match status" value="1"/>
</dbReference>
<accession>A0A381X316</accession>
<dbReference type="PANTHER" id="PTHR11803:SF39">
    <property type="entry name" value="2-IMINOBUTANOATE_2-IMINOPROPANOATE DEAMINASE"/>
    <property type="match status" value="1"/>
</dbReference>
<dbReference type="InterPro" id="IPR035959">
    <property type="entry name" value="RutC-like_sf"/>
</dbReference>
<dbReference type="Gene3D" id="3.30.1330.40">
    <property type="entry name" value="RutC-like"/>
    <property type="match status" value="1"/>
</dbReference>
<gene>
    <name evidence="1" type="ORF">METZ01_LOCUS111467</name>
</gene>
<organism evidence="1">
    <name type="scientific">marine metagenome</name>
    <dbReference type="NCBI Taxonomy" id="408172"/>
    <lineage>
        <taxon>unclassified sequences</taxon>
        <taxon>metagenomes</taxon>
        <taxon>ecological metagenomes</taxon>
    </lineage>
</organism>
<dbReference type="Pfam" id="PF01042">
    <property type="entry name" value="Ribonuc_L-PSP"/>
    <property type="match status" value="1"/>
</dbReference>
<dbReference type="EMBL" id="UINC01013589">
    <property type="protein sequence ID" value="SVA58613.1"/>
    <property type="molecule type" value="Genomic_DNA"/>
</dbReference>
<protein>
    <recommendedName>
        <fullName evidence="2">RidA family protein</fullName>
    </recommendedName>
</protein>
<dbReference type="GO" id="GO:0005829">
    <property type="term" value="C:cytosol"/>
    <property type="evidence" value="ECO:0007669"/>
    <property type="project" value="TreeGrafter"/>
</dbReference>
<name>A0A381X316_9ZZZZ</name>
<dbReference type="PROSITE" id="PS51257">
    <property type="entry name" value="PROKAR_LIPOPROTEIN"/>
    <property type="match status" value="1"/>
</dbReference>
<reference evidence="1" key="1">
    <citation type="submission" date="2018-05" db="EMBL/GenBank/DDBJ databases">
        <authorList>
            <person name="Lanie J.A."/>
            <person name="Ng W.-L."/>
            <person name="Kazmierczak K.M."/>
            <person name="Andrzejewski T.M."/>
            <person name="Davidsen T.M."/>
            <person name="Wayne K.J."/>
            <person name="Tettelin H."/>
            <person name="Glass J.I."/>
            <person name="Rusch D."/>
            <person name="Podicherti R."/>
            <person name="Tsui H.-C.T."/>
            <person name="Winkler M.E."/>
        </authorList>
    </citation>
    <scope>NUCLEOTIDE SEQUENCE</scope>
</reference>
<proteinExistence type="predicted"/>
<dbReference type="GO" id="GO:0019239">
    <property type="term" value="F:deaminase activity"/>
    <property type="evidence" value="ECO:0007669"/>
    <property type="project" value="TreeGrafter"/>
</dbReference>
<sequence length="157" mass="16981">MKIGYLFVAGLLIGSIGCSNKSGNAYVQDYDGERTYVNPSSASEAEGAPFSGAVEVGNTVYLSGMIGRNSDGQIPDTAEEEARLVLDQAKAALEELGMTMDDLVSVQVFCSDVAHYDAFNSVYRTYFKDIFPSRAFIGSGALLFDARFEVQSVAMRR</sequence>
<dbReference type="AlphaFoldDB" id="A0A381X316"/>
<dbReference type="InterPro" id="IPR006175">
    <property type="entry name" value="YjgF/YER057c/UK114"/>
</dbReference>